<reference evidence="2 3" key="1">
    <citation type="journal article" date="2018" name="Sci. Rep.">
        <title>Comparative analysis of the Pocillopora damicornis genome highlights role of immune system in coral evolution.</title>
        <authorList>
            <person name="Cunning R."/>
            <person name="Bay R.A."/>
            <person name="Gillette P."/>
            <person name="Baker A.C."/>
            <person name="Traylor-Knowles N."/>
        </authorList>
    </citation>
    <scope>NUCLEOTIDE SEQUENCE [LARGE SCALE GENOMIC DNA]</scope>
    <source>
        <strain evidence="2">RSMAS</strain>
        <tissue evidence="2">Whole animal</tissue>
    </source>
</reference>
<evidence type="ECO:0000256" key="1">
    <source>
        <dbReference type="SAM" id="Phobius"/>
    </source>
</evidence>
<name>A0A3M6TJ76_POCDA</name>
<sequence>MEHHSSRIFLYLIGAIVLWMFPLCVDFYKLKLTPWKITPVPWGTFRTPHLERLKAGNAIMSMVRFLLKLANEVCHLDLSSTGD</sequence>
<proteinExistence type="predicted"/>
<protein>
    <submittedName>
        <fullName evidence="2">Uncharacterized protein</fullName>
    </submittedName>
</protein>
<evidence type="ECO:0000313" key="2">
    <source>
        <dbReference type="EMBL" id="RMX41328.1"/>
    </source>
</evidence>
<dbReference type="AlphaFoldDB" id="A0A3M6TJ76"/>
<comment type="caution">
    <text evidence="2">The sequence shown here is derived from an EMBL/GenBank/DDBJ whole genome shotgun (WGS) entry which is preliminary data.</text>
</comment>
<keyword evidence="1" id="KW-0812">Transmembrane</keyword>
<keyword evidence="3" id="KW-1185">Reference proteome</keyword>
<keyword evidence="1" id="KW-1133">Transmembrane helix</keyword>
<feature type="transmembrane region" description="Helical" evidence="1">
    <location>
        <begin position="6"/>
        <end position="28"/>
    </location>
</feature>
<evidence type="ECO:0000313" key="3">
    <source>
        <dbReference type="Proteomes" id="UP000275408"/>
    </source>
</evidence>
<dbReference type="Proteomes" id="UP000275408">
    <property type="component" value="Unassembled WGS sequence"/>
</dbReference>
<dbReference type="EMBL" id="RCHS01003504">
    <property type="protein sequence ID" value="RMX41328.1"/>
    <property type="molecule type" value="Genomic_DNA"/>
</dbReference>
<organism evidence="2 3">
    <name type="scientific">Pocillopora damicornis</name>
    <name type="common">Cauliflower coral</name>
    <name type="synonym">Millepora damicornis</name>
    <dbReference type="NCBI Taxonomy" id="46731"/>
    <lineage>
        <taxon>Eukaryota</taxon>
        <taxon>Metazoa</taxon>
        <taxon>Cnidaria</taxon>
        <taxon>Anthozoa</taxon>
        <taxon>Hexacorallia</taxon>
        <taxon>Scleractinia</taxon>
        <taxon>Astrocoeniina</taxon>
        <taxon>Pocilloporidae</taxon>
        <taxon>Pocillopora</taxon>
    </lineage>
</organism>
<keyword evidence="1" id="KW-0472">Membrane</keyword>
<accession>A0A3M6TJ76</accession>
<gene>
    <name evidence="2" type="ORF">pdam_00021655</name>
</gene>